<comment type="subcellular location">
    <subcellularLocation>
        <location evidence="1">Membrane</location>
        <topology evidence="1">Single-pass type I membrane protein</topology>
    </subcellularLocation>
</comment>
<feature type="domain" description="Protein kinase" evidence="20">
    <location>
        <begin position="443"/>
        <end position="724"/>
    </location>
</feature>
<feature type="binding site" evidence="19">
    <location>
        <position position="863"/>
    </location>
    <ligand>
        <name>ATP</name>
        <dbReference type="ChEBI" id="CHEBI:30616"/>
    </ligand>
</feature>
<dbReference type="Proteomes" id="UP001630127">
    <property type="component" value="Unassembled WGS sequence"/>
</dbReference>
<dbReference type="InterPro" id="IPR024788">
    <property type="entry name" value="Malectin-like_Carb-bd_dom"/>
</dbReference>
<dbReference type="CDD" id="cd14066">
    <property type="entry name" value="STKc_IRAK"/>
    <property type="match status" value="1"/>
</dbReference>
<evidence type="ECO:0000256" key="12">
    <source>
        <dbReference type="ARBA" id="ARBA00022840"/>
    </source>
</evidence>
<evidence type="ECO:0000256" key="10">
    <source>
        <dbReference type="ARBA" id="ARBA00022741"/>
    </source>
</evidence>
<dbReference type="InterPro" id="IPR011009">
    <property type="entry name" value="Kinase-like_dom_sf"/>
</dbReference>
<evidence type="ECO:0000256" key="7">
    <source>
        <dbReference type="ARBA" id="ARBA00022692"/>
    </source>
</evidence>
<keyword evidence="14" id="KW-0472">Membrane</keyword>
<keyword evidence="16" id="KW-0325">Glycoprotein</keyword>
<comment type="caution">
    <text evidence="21">The sequence shown here is derived from an EMBL/GenBank/DDBJ whole genome shotgun (WGS) entry which is preliminary data.</text>
</comment>
<comment type="catalytic activity">
    <reaction evidence="18">
        <text>L-seryl-[protein] + ATP = O-phospho-L-seryl-[protein] + ADP + H(+)</text>
        <dbReference type="Rhea" id="RHEA:17989"/>
        <dbReference type="Rhea" id="RHEA-COMP:9863"/>
        <dbReference type="Rhea" id="RHEA-COMP:11604"/>
        <dbReference type="ChEBI" id="CHEBI:15378"/>
        <dbReference type="ChEBI" id="CHEBI:29999"/>
        <dbReference type="ChEBI" id="CHEBI:30616"/>
        <dbReference type="ChEBI" id="CHEBI:83421"/>
        <dbReference type="ChEBI" id="CHEBI:456216"/>
        <dbReference type="EC" id="2.7.11.1"/>
    </reaction>
</comment>
<feature type="binding site" evidence="19">
    <location>
        <position position="472"/>
    </location>
    <ligand>
        <name>ATP</name>
        <dbReference type="ChEBI" id="CHEBI:30616"/>
    </ligand>
</feature>
<reference evidence="21 22" key="1">
    <citation type="submission" date="2024-11" db="EMBL/GenBank/DDBJ databases">
        <title>A near-complete genome assembly of Cinchona calisaya.</title>
        <authorList>
            <person name="Lian D.C."/>
            <person name="Zhao X.W."/>
            <person name="Wei L."/>
        </authorList>
    </citation>
    <scope>NUCLEOTIDE SEQUENCE [LARGE SCALE GENOMIC DNA]</scope>
    <source>
        <tissue evidence="21">Nenye</tissue>
    </source>
</reference>
<dbReference type="FunFam" id="3.30.200.20:FF:000015">
    <property type="entry name" value="Somatic embryogenesis receptor kinase 1"/>
    <property type="match status" value="1"/>
</dbReference>
<comment type="catalytic activity">
    <reaction evidence="17">
        <text>L-threonyl-[protein] + ATP = O-phospho-L-threonyl-[protein] + ADP + H(+)</text>
        <dbReference type="Rhea" id="RHEA:46608"/>
        <dbReference type="Rhea" id="RHEA-COMP:11060"/>
        <dbReference type="Rhea" id="RHEA-COMP:11605"/>
        <dbReference type="ChEBI" id="CHEBI:15378"/>
        <dbReference type="ChEBI" id="CHEBI:30013"/>
        <dbReference type="ChEBI" id="CHEBI:30616"/>
        <dbReference type="ChEBI" id="CHEBI:61977"/>
        <dbReference type="ChEBI" id="CHEBI:456216"/>
        <dbReference type="EC" id="2.7.11.1"/>
    </reaction>
</comment>
<dbReference type="PROSITE" id="PS00107">
    <property type="entry name" value="PROTEIN_KINASE_ATP"/>
    <property type="match status" value="2"/>
</dbReference>
<gene>
    <name evidence="21" type="ORF">ACH5RR_016440</name>
</gene>
<dbReference type="InterPro" id="IPR017441">
    <property type="entry name" value="Protein_kinase_ATP_BS"/>
</dbReference>
<organism evidence="21 22">
    <name type="scientific">Cinchona calisaya</name>
    <dbReference type="NCBI Taxonomy" id="153742"/>
    <lineage>
        <taxon>Eukaryota</taxon>
        <taxon>Viridiplantae</taxon>
        <taxon>Streptophyta</taxon>
        <taxon>Embryophyta</taxon>
        <taxon>Tracheophyta</taxon>
        <taxon>Spermatophyta</taxon>
        <taxon>Magnoliopsida</taxon>
        <taxon>eudicotyledons</taxon>
        <taxon>Gunneridae</taxon>
        <taxon>Pentapetalae</taxon>
        <taxon>asterids</taxon>
        <taxon>lamiids</taxon>
        <taxon>Gentianales</taxon>
        <taxon>Rubiaceae</taxon>
        <taxon>Cinchonoideae</taxon>
        <taxon>Cinchoneae</taxon>
        <taxon>Cinchona</taxon>
    </lineage>
</organism>
<accession>A0ABD2ZVV7</accession>
<keyword evidence="22" id="KW-1185">Reference proteome</keyword>
<evidence type="ECO:0000256" key="4">
    <source>
        <dbReference type="ARBA" id="ARBA00022527"/>
    </source>
</evidence>
<dbReference type="SUPFAM" id="SSF56112">
    <property type="entry name" value="Protein kinase-like (PK-like)"/>
    <property type="match status" value="2"/>
</dbReference>
<dbReference type="AlphaFoldDB" id="A0ABD2ZVV7"/>
<dbReference type="PANTHER" id="PTHR48006:SF102">
    <property type="entry name" value="LEUCINE-RICH REPEAT-CONTAINING PROTEIN DDB_G0281931-RELATED"/>
    <property type="match status" value="1"/>
</dbReference>
<keyword evidence="9" id="KW-0677">Repeat</keyword>
<dbReference type="InterPro" id="IPR051824">
    <property type="entry name" value="LRR_Rcpt-Like_S/T_Kinase"/>
</dbReference>
<dbReference type="GO" id="GO:0016020">
    <property type="term" value="C:membrane"/>
    <property type="evidence" value="ECO:0007669"/>
    <property type="project" value="UniProtKB-SubCell"/>
</dbReference>
<dbReference type="PANTHER" id="PTHR48006">
    <property type="entry name" value="LEUCINE-RICH REPEAT-CONTAINING PROTEIN DDB_G0281931-RELATED"/>
    <property type="match status" value="1"/>
</dbReference>
<dbReference type="FunFam" id="1.10.510.10:FF:000016">
    <property type="entry name" value="Somatic embryogenesis receptor-like kinase 1"/>
    <property type="match status" value="1"/>
</dbReference>
<keyword evidence="6" id="KW-0808">Transferase</keyword>
<dbReference type="Gene3D" id="3.30.200.20">
    <property type="entry name" value="Phosphorylase Kinase, domain 1"/>
    <property type="match status" value="2"/>
</dbReference>
<name>A0ABD2ZVV7_9GENT</name>
<keyword evidence="15" id="KW-0675">Receptor</keyword>
<evidence type="ECO:0000256" key="11">
    <source>
        <dbReference type="ARBA" id="ARBA00022777"/>
    </source>
</evidence>
<evidence type="ECO:0000256" key="14">
    <source>
        <dbReference type="ARBA" id="ARBA00023136"/>
    </source>
</evidence>
<evidence type="ECO:0000256" key="18">
    <source>
        <dbReference type="ARBA" id="ARBA00048679"/>
    </source>
</evidence>
<proteinExistence type="inferred from homology"/>
<keyword evidence="10 19" id="KW-0547">Nucleotide-binding</keyword>
<evidence type="ECO:0000256" key="3">
    <source>
        <dbReference type="ARBA" id="ARBA00012513"/>
    </source>
</evidence>
<evidence type="ECO:0000256" key="5">
    <source>
        <dbReference type="ARBA" id="ARBA00022614"/>
    </source>
</evidence>
<dbReference type="EMBL" id="JBJUIK010000007">
    <property type="protein sequence ID" value="KAL3523606.1"/>
    <property type="molecule type" value="Genomic_DNA"/>
</dbReference>
<keyword evidence="8" id="KW-0732">Signal</keyword>
<protein>
    <recommendedName>
        <fullName evidence="3">non-specific serine/threonine protein kinase</fullName>
        <ecNumber evidence="3">2.7.11.1</ecNumber>
    </recommendedName>
</protein>
<dbReference type="FunFam" id="3.30.200.20:FF:000039">
    <property type="entry name" value="receptor-like protein kinase FERONIA"/>
    <property type="match status" value="1"/>
</dbReference>
<feature type="domain" description="Protein kinase" evidence="20">
    <location>
        <begin position="835"/>
        <end position="1122"/>
    </location>
</feature>
<dbReference type="Pfam" id="PF12819">
    <property type="entry name" value="Malectin_like"/>
    <property type="match status" value="1"/>
</dbReference>
<dbReference type="FunFam" id="1.10.510.10:FF:000095">
    <property type="entry name" value="protein STRUBBELIG-RECEPTOR FAMILY 8"/>
    <property type="match status" value="1"/>
</dbReference>
<dbReference type="PROSITE" id="PS00108">
    <property type="entry name" value="PROTEIN_KINASE_ST"/>
    <property type="match status" value="2"/>
</dbReference>
<dbReference type="InterPro" id="IPR001245">
    <property type="entry name" value="Ser-Thr/Tyr_kinase_cat_dom"/>
</dbReference>
<dbReference type="Pfam" id="PF00069">
    <property type="entry name" value="Pkinase"/>
    <property type="match status" value="1"/>
</dbReference>
<keyword evidence="12 19" id="KW-0067">ATP-binding</keyword>
<evidence type="ECO:0000256" key="8">
    <source>
        <dbReference type="ARBA" id="ARBA00022729"/>
    </source>
</evidence>
<dbReference type="FunFam" id="2.60.120.430:FF:000003">
    <property type="entry name" value="FERONIA receptor-like kinase"/>
    <property type="match status" value="1"/>
</dbReference>
<dbReference type="Gene3D" id="2.60.120.430">
    <property type="entry name" value="Galactose-binding lectin"/>
    <property type="match status" value="2"/>
</dbReference>
<dbReference type="InterPro" id="IPR000719">
    <property type="entry name" value="Prot_kinase_dom"/>
</dbReference>
<dbReference type="GO" id="GO:0005524">
    <property type="term" value="F:ATP binding"/>
    <property type="evidence" value="ECO:0007669"/>
    <property type="project" value="UniProtKB-UniRule"/>
</dbReference>
<evidence type="ECO:0000256" key="1">
    <source>
        <dbReference type="ARBA" id="ARBA00004479"/>
    </source>
</evidence>
<dbReference type="PROSITE" id="PS50011">
    <property type="entry name" value="PROTEIN_KINASE_DOM"/>
    <property type="match status" value="2"/>
</dbReference>
<keyword evidence="5" id="KW-0433">Leucine-rich repeat</keyword>
<comment type="similarity">
    <text evidence="2">Belongs to the protein kinase superfamily. Ser/Thr protein kinase family.</text>
</comment>
<evidence type="ECO:0000256" key="17">
    <source>
        <dbReference type="ARBA" id="ARBA00047899"/>
    </source>
</evidence>
<evidence type="ECO:0000256" key="19">
    <source>
        <dbReference type="PROSITE-ProRule" id="PRU10141"/>
    </source>
</evidence>
<dbReference type="InterPro" id="IPR008271">
    <property type="entry name" value="Ser/Thr_kinase_AS"/>
</dbReference>
<dbReference type="EC" id="2.7.11.1" evidence="3"/>
<evidence type="ECO:0000256" key="13">
    <source>
        <dbReference type="ARBA" id="ARBA00022989"/>
    </source>
</evidence>
<dbReference type="SMART" id="SM00220">
    <property type="entry name" value="S_TKc"/>
    <property type="match status" value="2"/>
</dbReference>
<dbReference type="Gene3D" id="1.10.510.10">
    <property type="entry name" value="Transferase(Phosphotransferase) domain 1"/>
    <property type="match status" value="2"/>
</dbReference>
<evidence type="ECO:0000313" key="22">
    <source>
        <dbReference type="Proteomes" id="UP001630127"/>
    </source>
</evidence>
<evidence type="ECO:0000256" key="15">
    <source>
        <dbReference type="ARBA" id="ARBA00023170"/>
    </source>
</evidence>
<keyword evidence="13" id="KW-1133">Transmembrane helix</keyword>
<dbReference type="FunFam" id="2.60.120.430:FF:000007">
    <property type="entry name" value="FERONIA receptor-like kinase"/>
    <property type="match status" value="1"/>
</dbReference>
<dbReference type="Pfam" id="PF07714">
    <property type="entry name" value="PK_Tyr_Ser-Thr"/>
    <property type="match status" value="1"/>
</dbReference>
<keyword evidence="7" id="KW-0812">Transmembrane</keyword>
<evidence type="ECO:0000256" key="6">
    <source>
        <dbReference type="ARBA" id="ARBA00022679"/>
    </source>
</evidence>
<keyword evidence="11" id="KW-0418">Kinase</keyword>
<evidence type="ECO:0000313" key="21">
    <source>
        <dbReference type="EMBL" id="KAL3523606.1"/>
    </source>
</evidence>
<dbReference type="GO" id="GO:0004674">
    <property type="term" value="F:protein serine/threonine kinase activity"/>
    <property type="evidence" value="ECO:0007669"/>
    <property type="project" value="UniProtKB-KW"/>
</dbReference>
<evidence type="ECO:0000256" key="9">
    <source>
        <dbReference type="ARBA" id="ARBA00022737"/>
    </source>
</evidence>
<keyword evidence="4" id="KW-0723">Serine/threonine-protein kinase</keyword>
<evidence type="ECO:0000256" key="16">
    <source>
        <dbReference type="ARBA" id="ARBA00023180"/>
    </source>
</evidence>
<evidence type="ECO:0000259" key="20">
    <source>
        <dbReference type="PROSITE" id="PS50011"/>
    </source>
</evidence>
<evidence type="ECO:0000256" key="2">
    <source>
        <dbReference type="ARBA" id="ARBA00008684"/>
    </source>
</evidence>
<sequence length="1159" mass="131308">MFLSGKSTSSAAAEKSFSIDPVPYKTSRISSTEFRYTFEVNPGQKFIRLHFYPASYRGFENSVDFFTVKAGPFTLLGNFCASLTAETLGVKYLVKEFCLNVNEKGTLNITFLPSLVTKSNLNIYAFVNGIEIISMPTGLYYTPDGVSGACVVGLNNQFHSIDNSTALELTHRLKIGGSFISSIEDLGMFRRWSEDTNYLLESGVLQVNHQVHRIKYAHMPAFIAPPKLYQTSWKIGGNIRVNQMYNFTWKIPIELGFGYLIRLHFCELDDGMAEREQRDFSVLINNHVAETQADVIRWSGGNGIPVYRDYMVKMEGDKGGGRTDLLIVLQSLNELVLGLLNGVEIFKLSNLVNSLATPNLTFPKSLSASWNLRTQKLFLGFGQNNVIMTGMTILITLVNVVVYNLRQIWEEKFHLEKDTQADRTEPSYHRFSLAEIKLATQNFSDAFVIGRGGFGKVYKGFIHRISEDVAIKRLSIYSRQGAREFWTEIETLSKLRHVHLVSLLGYCNENQEMILVYEYMPCGTLADNLYKLSRKGKDISPLSWEQRLKICIGAARGMEYLHIGTKCAVIHRDVKDSNILLDGNFVAKISDFGLSKLEYVNQSKSYISTKVKGTPGYWDPEYVMTRRLTRKSDVYSFGIVLLVVLSGRPAGGDRNHEEPQSLLSCFRECISEGSVDRIIDPSLQGKISSNSLREFLKCVENCLHDLSKKRPTMSQVVVRLEKALEHQESPTLSASRITTVVGQEEFPIRGENVITSPEKRITNQTAQNPYTPTRGNDLQSSLADYARVPKSSWNWPWKARKTTFWDVGKNQIPEVHPGQLKQFSLRELQVATDNFSNKNILGRGGFGKVYKGRLADGSLIAVKRMKEERTQGGELQFQTEIEIISMAIHRNLLRLRGFCMTPRERMLVYPYMFNGNVASCLRERPETQPPLDWPIRRRIALASARGVAYLNEECDPRIIHRDIKASNILLDDEFEAVVGDFGLAKLIDDEETHVTTAVRGTIGHVAPEYLSTGKCSEKTDVFGYGIMLLEFITGRRAFDLARLANDDDVMLLDWVKGLLKEKKLEALVDADLQGNYVVDEVEQLIQVALLCSRNPPIKRPKMSEVIKMLEGDGLTERWQEWQEEEMFEREFNHTLNPNTDWIIGDSLSDLRPDELSGPR</sequence>